<dbReference type="PROSITE" id="PS50088">
    <property type="entry name" value="ANK_REPEAT"/>
    <property type="match status" value="3"/>
</dbReference>
<dbReference type="PROSITE" id="PS50297">
    <property type="entry name" value="ANK_REP_REGION"/>
    <property type="match status" value="1"/>
</dbReference>
<dbReference type="SUPFAM" id="SSF48403">
    <property type="entry name" value="Ankyrin repeat"/>
    <property type="match status" value="1"/>
</dbReference>
<sequence length="295" mass="32602">MNAAVNEPLSPIDSDLIEACKNNKPREVRKALQKGANVGVQFRQTLEEVTPLILASTKGYSEIVEVLLEFGPEVNAKTSFGHATALLQAVSNEHIDCVTILLNKGANVDQGDKLGRTPLMDAAENGLGFVLFCNKEILELLIKSNANVNSEDKQQRTPLSYCLDFVSKDDNKYYDIAYELVFQYHCDPTKKGRTTNRTFLHCCAARGDLDTCKKLIEELHASISEVDNMGYTASNYASKAGHDAVANYLQSQGRTCCTILDDVCHFFVVAGNLYTCCLKSEKIVKKNVIYGISRN</sequence>
<dbReference type="Proteomes" id="UP000023152">
    <property type="component" value="Unassembled WGS sequence"/>
</dbReference>
<keyword evidence="1" id="KW-0677">Repeat</keyword>
<dbReference type="OrthoDB" id="20052at2759"/>
<protein>
    <submittedName>
        <fullName evidence="4">Uncharacterized protein</fullName>
    </submittedName>
</protein>
<gene>
    <name evidence="4" type="ORF">RFI_12966</name>
</gene>
<feature type="repeat" description="ANK" evidence="3">
    <location>
        <begin position="81"/>
        <end position="113"/>
    </location>
</feature>
<dbReference type="Pfam" id="PF00023">
    <property type="entry name" value="Ank"/>
    <property type="match status" value="1"/>
</dbReference>
<dbReference type="AlphaFoldDB" id="X6NE78"/>
<dbReference type="Gene3D" id="1.25.40.20">
    <property type="entry name" value="Ankyrin repeat-containing domain"/>
    <property type="match status" value="2"/>
</dbReference>
<evidence type="ECO:0000256" key="3">
    <source>
        <dbReference type="PROSITE-ProRule" id="PRU00023"/>
    </source>
</evidence>
<dbReference type="InterPro" id="IPR002110">
    <property type="entry name" value="Ankyrin_rpt"/>
</dbReference>
<dbReference type="OMA" id="ISHAYGP"/>
<dbReference type="Pfam" id="PF12796">
    <property type="entry name" value="Ank_2"/>
    <property type="match status" value="2"/>
</dbReference>
<dbReference type="EMBL" id="ASPP01009376">
    <property type="protein sequence ID" value="ETO24193.1"/>
    <property type="molecule type" value="Genomic_DNA"/>
</dbReference>
<comment type="caution">
    <text evidence="4">The sequence shown here is derived from an EMBL/GenBank/DDBJ whole genome shotgun (WGS) entry which is preliminary data.</text>
</comment>
<dbReference type="PANTHER" id="PTHR24188">
    <property type="entry name" value="ANKYRIN REPEAT PROTEIN"/>
    <property type="match status" value="1"/>
</dbReference>
<evidence type="ECO:0000313" key="5">
    <source>
        <dbReference type="Proteomes" id="UP000023152"/>
    </source>
</evidence>
<feature type="repeat" description="ANK" evidence="3">
    <location>
        <begin position="114"/>
        <end position="153"/>
    </location>
</feature>
<name>X6NE78_RETFI</name>
<organism evidence="4 5">
    <name type="scientific">Reticulomyxa filosa</name>
    <dbReference type="NCBI Taxonomy" id="46433"/>
    <lineage>
        <taxon>Eukaryota</taxon>
        <taxon>Sar</taxon>
        <taxon>Rhizaria</taxon>
        <taxon>Retaria</taxon>
        <taxon>Foraminifera</taxon>
        <taxon>Monothalamids</taxon>
        <taxon>Reticulomyxidae</taxon>
        <taxon>Reticulomyxa</taxon>
    </lineage>
</organism>
<evidence type="ECO:0000256" key="1">
    <source>
        <dbReference type="ARBA" id="ARBA00022737"/>
    </source>
</evidence>
<evidence type="ECO:0000313" key="4">
    <source>
        <dbReference type="EMBL" id="ETO24193.1"/>
    </source>
</evidence>
<keyword evidence="2 3" id="KW-0040">ANK repeat</keyword>
<keyword evidence="5" id="KW-1185">Reference proteome</keyword>
<proteinExistence type="predicted"/>
<accession>X6NE78</accession>
<dbReference type="InterPro" id="IPR036770">
    <property type="entry name" value="Ankyrin_rpt-contain_sf"/>
</dbReference>
<dbReference type="SMART" id="SM00248">
    <property type="entry name" value="ANK"/>
    <property type="match status" value="6"/>
</dbReference>
<feature type="repeat" description="ANK" evidence="3">
    <location>
        <begin position="47"/>
        <end position="79"/>
    </location>
</feature>
<evidence type="ECO:0000256" key="2">
    <source>
        <dbReference type="ARBA" id="ARBA00023043"/>
    </source>
</evidence>
<dbReference type="PANTHER" id="PTHR24188:SF29">
    <property type="entry name" value="GH09064P"/>
    <property type="match status" value="1"/>
</dbReference>
<reference evidence="4 5" key="1">
    <citation type="journal article" date="2013" name="Curr. Biol.">
        <title>The Genome of the Foraminiferan Reticulomyxa filosa.</title>
        <authorList>
            <person name="Glockner G."/>
            <person name="Hulsmann N."/>
            <person name="Schleicher M."/>
            <person name="Noegel A.A."/>
            <person name="Eichinger L."/>
            <person name="Gallinger C."/>
            <person name="Pawlowski J."/>
            <person name="Sierra R."/>
            <person name="Euteneuer U."/>
            <person name="Pillet L."/>
            <person name="Moustafa A."/>
            <person name="Platzer M."/>
            <person name="Groth M."/>
            <person name="Szafranski K."/>
            <person name="Schliwa M."/>
        </authorList>
    </citation>
    <scope>NUCLEOTIDE SEQUENCE [LARGE SCALE GENOMIC DNA]</scope>
</reference>